<dbReference type="PANTHER" id="PTHR43701:SF2">
    <property type="entry name" value="MEMBRANE TRANSPORTER PROTEIN YJNA-RELATED"/>
    <property type="match status" value="1"/>
</dbReference>
<evidence type="ECO:0000256" key="1">
    <source>
        <dbReference type="ARBA" id="ARBA00004141"/>
    </source>
</evidence>
<dbReference type="EMBL" id="LXWN01000001">
    <property type="protein sequence ID" value="PTL88106.1"/>
    <property type="molecule type" value="Genomic_DNA"/>
</dbReference>
<feature type="transmembrane region" description="Helical" evidence="5">
    <location>
        <begin position="42"/>
        <end position="63"/>
    </location>
</feature>
<dbReference type="Pfam" id="PF01925">
    <property type="entry name" value="TauE"/>
    <property type="match status" value="1"/>
</dbReference>
<name>A0A0A7V2H4_9ARCH</name>
<evidence type="ECO:0000313" key="6">
    <source>
        <dbReference type="EMBL" id="AJA92386.1"/>
    </source>
</evidence>
<evidence type="ECO:0000313" key="7">
    <source>
        <dbReference type="EMBL" id="PTL88106.1"/>
    </source>
</evidence>
<feature type="transmembrane region" description="Helical" evidence="5">
    <location>
        <begin position="128"/>
        <end position="145"/>
    </location>
</feature>
<dbReference type="OrthoDB" id="57092at2157"/>
<dbReference type="PANTHER" id="PTHR43701">
    <property type="entry name" value="MEMBRANE TRANSPORTER PROTEIN MJ0441-RELATED"/>
    <property type="match status" value="1"/>
</dbReference>
<comment type="subcellular location">
    <subcellularLocation>
        <location evidence="5">Cell membrane</location>
        <topology evidence="5">Multi-pass membrane protein</topology>
    </subcellularLocation>
    <subcellularLocation>
        <location evidence="1">Membrane</location>
        <topology evidence="1">Multi-pass membrane protein</topology>
    </subcellularLocation>
</comment>
<accession>A0A0A7V2H4</accession>
<protein>
    <recommendedName>
        <fullName evidence="5">Probable membrane transporter protein</fullName>
    </recommendedName>
</protein>
<dbReference type="Proteomes" id="UP000030944">
    <property type="component" value="Chromosome"/>
</dbReference>
<keyword evidence="2 5" id="KW-0812">Transmembrane</keyword>
<dbReference type="RefSeq" id="WP_048105461.1">
    <property type="nucleotide sequence ID" value="NZ_CP007026.1"/>
</dbReference>
<dbReference type="AlphaFoldDB" id="A0A0A7V2H4"/>
<dbReference type="InterPro" id="IPR002781">
    <property type="entry name" value="TM_pro_TauE-like"/>
</dbReference>
<evidence type="ECO:0000256" key="3">
    <source>
        <dbReference type="ARBA" id="ARBA00022989"/>
    </source>
</evidence>
<evidence type="ECO:0000313" key="8">
    <source>
        <dbReference type="Proteomes" id="UP000030944"/>
    </source>
</evidence>
<organism evidence="6 8">
    <name type="scientific">Candidatus Nitrosopelagicus brevis</name>
    <dbReference type="NCBI Taxonomy" id="1410606"/>
    <lineage>
        <taxon>Archaea</taxon>
        <taxon>Nitrososphaerota</taxon>
    </lineage>
</organism>
<dbReference type="KEGG" id="nbv:T478_0870"/>
<evidence type="ECO:0000256" key="5">
    <source>
        <dbReference type="RuleBase" id="RU363041"/>
    </source>
</evidence>
<feature type="transmembrane region" description="Helical" evidence="5">
    <location>
        <begin position="7"/>
        <end position="30"/>
    </location>
</feature>
<reference evidence="6 8" key="1">
    <citation type="journal article" date="2015" name="Proc. Natl. Acad. Sci. U.S.A.">
        <title>Genomic and proteomic characterization of "Candidatus Nitrosopelagicus brevis": An ammonia-oxidizing archaeon from the open ocean.</title>
        <authorList>
            <person name="Santoro A.E."/>
            <person name="Dupont C.L."/>
            <person name="Richter R.A."/>
            <person name="Craig M.T."/>
            <person name="Carini P."/>
            <person name="McIlvin M.R."/>
            <person name="Yang Y."/>
            <person name="Orsi W.D."/>
            <person name="Moran D.M."/>
            <person name="Saito M.A."/>
        </authorList>
    </citation>
    <scope>NUCLEOTIDE SEQUENCE [LARGE SCALE GENOMIC DNA]</scope>
    <source>
        <strain evidence="6">CN25</strain>
        <strain evidence="8">V2</strain>
    </source>
</reference>
<keyword evidence="4 5" id="KW-0472">Membrane</keyword>
<feature type="transmembrane region" description="Helical" evidence="5">
    <location>
        <begin position="228"/>
        <end position="245"/>
    </location>
</feature>
<evidence type="ECO:0000256" key="4">
    <source>
        <dbReference type="ARBA" id="ARBA00023136"/>
    </source>
</evidence>
<feature type="transmembrane region" description="Helical" evidence="5">
    <location>
        <begin position="70"/>
        <end position="91"/>
    </location>
</feature>
<evidence type="ECO:0000313" key="9">
    <source>
        <dbReference type="Proteomes" id="UP000241022"/>
    </source>
</evidence>
<keyword evidence="9" id="KW-1185">Reference proteome</keyword>
<reference evidence="7 9" key="3">
    <citation type="submission" date="2018-04" db="EMBL/GenBank/DDBJ databases">
        <title>Transcriptomics of ammonia oxidizing archaea.</title>
        <authorList>
            <person name="Carini P."/>
        </authorList>
    </citation>
    <scope>NUCLEOTIDE SEQUENCE [LARGE SCALE GENOMIC DNA]</scope>
    <source>
        <strain evidence="7 9">U25</strain>
    </source>
</reference>
<reference evidence="7" key="2">
    <citation type="submission" date="2016-05" db="EMBL/GenBank/DDBJ databases">
        <authorList>
            <person name="Lavstsen T."/>
            <person name="Jespersen J.S."/>
        </authorList>
    </citation>
    <scope>NUCLEOTIDE SEQUENCE [LARGE SCALE GENOMIC DNA]</scope>
    <source>
        <strain evidence="7">U25</strain>
    </source>
</reference>
<evidence type="ECO:0000256" key="2">
    <source>
        <dbReference type="ARBA" id="ARBA00022692"/>
    </source>
</evidence>
<proteinExistence type="inferred from homology"/>
<gene>
    <name evidence="7" type="ORF">A7X95_02220</name>
    <name evidence="6" type="ORF">T478_0870</name>
</gene>
<dbReference type="GeneID" id="24816761"/>
<comment type="similarity">
    <text evidence="5">Belongs to the 4-toluene sulfonate uptake permease (TSUP) (TC 2.A.102) family.</text>
</comment>
<keyword evidence="3 5" id="KW-1133">Transmembrane helix</keyword>
<dbReference type="STRING" id="1410606.T478_0870"/>
<sequence length="252" mass="26429">MYENLWLIPLGFAAGVLGSIVGLGGGIIAVPAMTFAGFPPALAASNSLFAAFSNSVASTVSYARQKRVEFGIGIKLGLMCIPGTILGAFVSDMMTPVTFQILFAFVLIASAVYIFIKRAIDEKPYNKTALMMIFSAGASFFAGIISSLFGIGGGIIFVPLMVIGIGIPMRRAAPTAQLILMFASLSGLLVHSALGHPDYLQAFFLAVGAFGGGLLGARLSLEIKERKLKILVTIVLLAAAVKLIIDSMEALF</sequence>
<dbReference type="GO" id="GO:0005886">
    <property type="term" value="C:plasma membrane"/>
    <property type="evidence" value="ECO:0007669"/>
    <property type="project" value="UniProtKB-SubCell"/>
</dbReference>
<feature type="transmembrane region" description="Helical" evidence="5">
    <location>
        <begin position="151"/>
        <end position="169"/>
    </location>
</feature>
<feature type="transmembrane region" description="Helical" evidence="5">
    <location>
        <begin position="97"/>
        <end position="116"/>
    </location>
</feature>
<dbReference type="Proteomes" id="UP000241022">
    <property type="component" value="Unassembled WGS sequence"/>
</dbReference>
<feature type="transmembrane region" description="Helical" evidence="5">
    <location>
        <begin position="176"/>
        <end position="194"/>
    </location>
</feature>
<dbReference type="InterPro" id="IPR051598">
    <property type="entry name" value="TSUP/Inactive_protease-like"/>
</dbReference>
<dbReference type="EMBL" id="CP007026">
    <property type="protein sequence ID" value="AJA92386.1"/>
    <property type="molecule type" value="Genomic_DNA"/>
</dbReference>
<feature type="transmembrane region" description="Helical" evidence="5">
    <location>
        <begin position="200"/>
        <end position="221"/>
    </location>
</feature>
<keyword evidence="5" id="KW-1003">Cell membrane</keyword>
<dbReference type="HOGENOM" id="CLU_045498_5_4_2"/>